<accession>W0DDC8</accession>
<dbReference type="PANTHER" id="PTHR32432">
    <property type="entry name" value="CELL DIVISION PROTEIN FTSA-RELATED"/>
    <property type="match status" value="1"/>
</dbReference>
<evidence type="ECO:0000256" key="3">
    <source>
        <dbReference type="ARBA" id="ARBA00023136"/>
    </source>
</evidence>
<dbReference type="GO" id="GO:0032153">
    <property type="term" value="C:cell division site"/>
    <property type="evidence" value="ECO:0007669"/>
    <property type="project" value="UniProtKB-UniRule"/>
</dbReference>
<keyword evidence="3 5" id="KW-0472">Membrane</keyword>
<evidence type="ECO:0000259" key="7">
    <source>
        <dbReference type="SMART" id="SM00842"/>
    </source>
</evidence>
<dbReference type="InterPro" id="IPR050696">
    <property type="entry name" value="FtsA/MreB"/>
</dbReference>
<feature type="domain" description="SHS2" evidence="7">
    <location>
        <begin position="4"/>
        <end position="192"/>
    </location>
</feature>
<evidence type="ECO:0000256" key="5">
    <source>
        <dbReference type="HAMAP-Rule" id="MF_02033"/>
    </source>
</evidence>
<evidence type="ECO:0000313" key="9">
    <source>
        <dbReference type="Proteomes" id="UP000018914"/>
    </source>
</evidence>
<dbReference type="OrthoDB" id="9768127at2"/>
<evidence type="ECO:0000256" key="6">
    <source>
        <dbReference type="PIRNR" id="PIRNR003101"/>
    </source>
</evidence>
<dbReference type="STRING" id="75906.THERU_06215"/>
<dbReference type="AlphaFoldDB" id="W0DDC8"/>
<dbReference type="Proteomes" id="UP000018914">
    <property type="component" value="Chromosome"/>
</dbReference>
<dbReference type="Pfam" id="PF14450">
    <property type="entry name" value="FtsA"/>
    <property type="match status" value="1"/>
</dbReference>
<keyword evidence="2 5" id="KW-0132">Cell division</keyword>
<dbReference type="EMBL" id="CP007028">
    <property type="protein sequence ID" value="AHE96321.1"/>
    <property type="molecule type" value="Genomic_DNA"/>
</dbReference>
<comment type="function">
    <text evidence="5 6">Cell division protein that is involved in the assembly of the Z ring. May serve as a membrane anchor for the Z ring.</text>
</comment>
<dbReference type="HOGENOM" id="CLU_037850_3_2_0"/>
<keyword evidence="4 5" id="KW-0131">Cell cycle</keyword>
<dbReference type="Pfam" id="PF02491">
    <property type="entry name" value="SHS2_FTSA"/>
    <property type="match status" value="1"/>
</dbReference>
<proteinExistence type="inferred from homology"/>
<dbReference type="SUPFAM" id="SSF53067">
    <property type="entry name" value="Actin-like ATPase domain"/>
    <property type="match status" value="2"/>
</dbReference>
<keyword evidence="9" id="KW-1185">Reference proteome</keyword>
<dbReference type="HAMAP" id="MF_02033">
    <property type="entry name" value="FtsA"/>
    <property type="match status" value="1"/>
</dbReference>
<comment type="subunit">
    <text evidence="5">Self-interacts. Interacts with FtsZ.</text>
</comment>
<dbReference type="PATRIC" id="fig|75906.3.peg.1206"/>
<dbReference type="InterPro" id="IPR020823">
    <property type="entry name" value="Cell_div_FtsA"/>
</dbReference>
<dbReference type="Gene3D" id="3.30.420.40">
    <property type="match status" value="1"/>
</dbReference>
<dbReference type="NCBIfam" id="TIGR01174">
    <property type="entry name" value="ftsA"/>
    <property type="match status" value="1"/>
</dbReference>
<organism evidence="9">
    <name type="scientific">Thermocrinis ruber</name>
    <dbReference type="NCBI Taxonomy" id="75906"/>
    <lineage>
        <taxon>Bacteria</taxon>
        <taxon>Pseudomonadati</taxon>
        <taxon>Aquificota</taxon>
        <taxon>Aquificia</taxon>
        <taxon>Aquificales</taxon>
        <taxon>Aquificaceae</taxon>
        <taxon>Thermocrinis</taxon>
    </lineage>
</organism>
<reference evidence="8 9" key="1">
    <citation type="submission" date="2013-12" db="EMBL/GenBank/DDBJ databases">
        <authorList>
            <consortium name="DOE Joint Genome Institute"/>
            <person name="Eisen J."/>
            <person name="Huntemann M."/>
            <person name="Han J."/>
            <person name="Chen A."/>
            <person name="Kyrpides N."/>
            <person name="Mavromatis K."/>
            <person name="Markowitz V."/>
            <person name="Palaniappan K."/>
            <person name="Ivanova N."/>
            <person name="Schaumberg A."/>
            <person name="Pati A."/>
            <person name="Liolios K."/>
            <person name="Nordberg H.P."/>
            <person name="Cantor M.N."/>
            <person name="Hua S.X."/>
            <person name="Woyke T."/>
        </authorList>
    </citation>
    <scope>NUCLEOTIDE SEQUENCE [LARGE SCALE GENOMIC DNA]</scope>
    <source>
        <strain evidence="8 9">DSM 23557</strain>
    </source>
</reference>
<dbReference type="PANTHER" id="PTHR32432:SF4">
    <property type="entry name" value="CELL DIVISION PROTEIN FTSA"/>
    <property type="match status" value="1"/>
</dbReference>
<comment type="similarity">
    <text evidence="5 6">Belongs to the FtsA/MreB family.</text>
</comment>
<evidence type="ECO:0000256" key="4">
    <source>
        <dbReference type="ARBA" id="ARBA00023306"/>
    </source>
</evidence>
<dbReference type="SMART" id="SM00842">
    <property type="entry name" value="FtsA"/>
    <property type="match status" value="1"/>
</dbReference>
<evidence type="ECO:0000256" key="1">
    <source>
        <dbReference type="ARBA" id="ARBA00022475"/>
    </source>
</evidence>
<dbReference type="InterPro" id="IPR003494">
    <property type="entry name" value="SHS2_FtsA"/>
</dbReference>
<sequence length="415" mass="44928">MKVVASLDLGTSKTVALLAEIDSYGDMHIIGVGEVPSKGIEKGQITRLDLAVASILKAMKEAQEMAGVKLTSVNLGISSPVLKSQNERDTINISPQPVEIDESQIERLLERATTRAKEEGYEIVSAIPRKFILDDQEGVLNPVGLLGSKLTAEVHLIKVGTSLLKNVEKAVLSSGLTIADRYPSILASAEAVLSQEEKEEGVLLLDMGAGLTDFILFAEGSPVLTGTVPMGGNSITKDIAHFMKINIEQAERIKIEHGFALADMVNESEKIKVKPRGEDREIMVGRKEVSEVIQIRLEEIADKVLEQINNQGINLSAINAGIVLTGGSSKLAGIKEFFERYTDLPVRIGSPTGVIGLRERVQDPAYATAVGLLKLKPQLVHGYSFNQNPESLGREGKVKLGSLLEKIKSFFKEVL</sequence>
<dbReference type="eggNOG" id="COG0849">
    <property type="taxonomic scope" value="Bacteria"/>
</dbReference>
<dbReference type="KEGG" id="trd:THERU_06215"/>
<dbReference type="CDD" id="cd24048">
    <property type="entry name" value="ASKHA_NBD_FtsA"/>
    <property type="match status" value="1"/>
</dbReference>
<gene>
    <name evidence="5" type="primary">ftsA</name>
    <name evidence="8" type="ORF">THERU_06215</name>
</gene>
<keyword evidence="1 5" id="KW-1003">Cell membrane</keyword>
<protein>
    <recommendedName>
        <fullName evidence="5 6">Cell division protein FtsA</fullName>
    </recommendedName>
</protein>
<dbReference type="RefSeq" id="WP_025306386.1">
    <property type="nucleotide sequence ID" value="NZ_CP007028.1"/>
</dbReference>
<dbReference type="PIRSF" id="PIRSF003101">
    <property type="entry name" value="FtsA"/>
    <property type="match status" value="1"/>
</dbReference>
<name>W0DDC8_9AQUI</name>
<dbReference type="GO" id="GO:0043093">
    <property type="term" value="P:FtsZ-dependent cytokinesis"/>
    <property type="evidence" value="ECO:0007669"/>
    <property type="project" value="UniProtKB-UniRule"/>
</dbReference>
<evidence type="ECO:0000256" key="2">
    <source>
        <dbReference type="ARBA" id="ARBA00022618"/>
    </source>
</evidence>
<dbReference type="InterPro" id="IPR043129">
    <property type="entry name" value="ATPase_NBD"/>
</dbReference>
<comment type="subcellular location">
    <subcellularLocation>
        <location evidence="5">Cell membrane</location>
        <topology evidence="5">Peripheral membrane protein</topology>
        <orientation evidence="5">Cytoplasmic side</orientation>
    </subcellularLocation>
    <text evidence="5">Localizes to the Z ring in an FtsZ-dependent manner. Targeted to the membrane through a conserved C-terminal amphipathic helix.</text>
</comment>
<dbReference type="GO" id="GO:0009898">
    <property type="term" value="C:cytoplasmic side of plasma membrane"/>
    <property type="evidence" value="ECO:0007669"/>
    <property type="project" value="UniProtKB-UniRule"/>
</dbReference>
<dbReference type="Gene3D" id="3.30.1490.110">
    <property type="match status" value="1"/>
</dbReference>
<evidence type="ECO:0000313" key="8">
    <source>
        <dbReference type="EMBL" id="AHE96321.1"/>
    </source>
</evidence>